<dbReference type="Proteomes" id="UP001240678">
    <property type="component" value="Unassembled WGS sequence"/>
</dbReference>
<proteinExistence type="predicted"/>
<evidence type="ECO:0000256" key="3">
    <source>
        <dbReference type="SAM" id="MobiDB-lite"/>
    </source>
</evidence>
<dbReference type="NCBIfam" id="TIGR00756">
    <property type="entry name" value="PPR"/>
    <property type="match status" value="1"/>
</dbReference>
<evidence type="ECO:0000313" key="6">
    <source>
        <dbReference type="Proteomes" id="UP001240678"/>
    </source>
</evidence>
<evidence type="ECO:0000259" key="4">
    <source>
        <dbReference type="SMART" id="SM00694"/>
    </source>
</evidence>
<reference evidence="5 6" key="1">
    <citation type="submission" date="2016-10" db="EMBL/GenBank/DDBJ databases">
        <title>The genome sequence of Colletotrichum fioriniae PJ7.</title>
        <authorList>
            <person name="Baroncelli R."/>
        </authorList>
    </citation>
    <scope>NUCLEOTIDE SEQUENCE [LARGE SCALE GENOMIC DNA]</scope>
    <source>
        <strain evidence="5 6">IMI 309622</strain>
    </source>
</reference>
<dbReference type="Gene3D" id="1.25.40.10">
    <property type="entry name" value="Tetratricopeptide repeat domain"/>
    <property type="match status" value="1"/>
</dbReference>
<feature type="compositionally biased region" description="Basic and acidic residues" evidence="3">
    <location>
        <begin position="12"/>
        <end position="30"/>
    </location>
</feature>
<dbReference type="SMART" id="SM00694">
    <property type="entry name" value="DysFC"/>
    <property type="match status" value="1"/>
</dbReference>
<feature type="compositionally biased region" description="Polar residues" evidence="3">
    <location>
        <begin position="490"/>
        <end position="501"/>
    </location>
</feature>
<feature type="domain" description="Peroxin/Ferlin" evidence="4">
    <location>
        <begin position="223"/>
        <end position="258"/>
    </location>
</feature>
<dbReference type="AlphaFoldDB" id="A0AAJ0E249"/>
<evidence type="ECO:0000313" key="5">
    <source>
        <dbReference type="EMBL" id="KAK1530651.1"/>
    </source>
</evidence>
<feature type="compositionally biased region" description="Basic and acidic residues" evidence="3">
    <location>
        <begin position="51"/>
        <end position="91"/>
    </location>
</feature>
<sequence>MPSFRSSRRATGLKDSDYDHEISLVNHDNRGSPSTESLSRPPRASTGSQLLRDEDTTGSHDAEPNGDRSTEHDTDQDASRSGRLVEPEQSHLSKAAGHRSAPTLEPQTTTATTAPSIEVEEPTPMEGTMPGRSSSQRRRPATADRETAIDVLWENERGCFVCRVALFSGKALGNLDPSPWTNQFHKTSPTTIKTAQVPDPSWEWAWPEWKIHREEGVAMDEFGWEYSFMFSKRYSWHGPKWWNSFVRRRCWVRKRIKKKPEDISEDPHMLNSDYFTVTPANHSRSSSVARSRRESVSKASVQTSVTEEKQDIEDVWTLMAVLRGSRIDREKIEAFENYLAHAKDNLEHLQEEMHDVMGIFVFQASRRLLLSRLTQIYDEAVAADEEKHEDADKAKEREERRKHLAAAIKHADEEVKRLSYWSDVKGLAENGEAKHAVAEDEGWNKGWEGVDQSGPAQPNSGALPATDAARPSAVETPTPRSRIEDEEANHGTNPTCDTAVSPTLEGPAVEDEKIKTSLRVEDLTLGDGPDTKPKEARKPTTLHPLDTISERRKPFEHLLKDASERKFKRPNKTGSTQVQHDSILVTPTIRYQPQRESRASVQRFHQSITRQIWLETVRQVKKGSFSNWRNTLDLLRRQTRPVKGPWQRNVRDEDALEHASQEISRLAARADSTISIEGAIGSNFSTTRRDEVAGAKNETVWKSSEEEQRPAYMKEYSHKHKYESIPKPKEWTPDSFLAYITAITNARITTHDKYKMYGAGPAADNAALKLLFSAFTDESSRHARSRRAFKQALRFIELRGNAYRNHARDLFQSQRDAPFSMDTGVFNIMLENCAKLKDLRNFHGVLGMMISYGCQPNAKTWALYMEMIESKQIIQHVLRLMHSLGLLLDPGVVPLVTKQLVTEDMRKLEHNWPGIRSFLETLTAKYGTGWSSRPVMHAIMNELGRMGNFASCCDLWDIMAESRNTFPTTLTLNTMLQHAKTQRHLIFATAALEKAHKHFVVMNEQSYHILFFLAFRLDRPNAMGVIWRYACVAGRTSSDMRNQISNWRYGVNPENVLQHAIEPNPKAHAAPSALPTWFDQDVTGANQVNGARISKATHEYFREHKMRPWYPLHQLLSWAWEADGKIIAAVKKAKQQSLQHSPPTPLRTVTTPGIMVMYQRNGRGLRTHHMQLKIEHVAATDDLPPSSVDGDDQISSSSSVNEDKTTIVVPTEGITIPVMKDGQPSSSVDTDNQPSPSVDNYKTTIVPTDALRIPATQGV</sequence>
<feature type="region of interest" description="Disordered" evidence="3">
    <location>
        <begin position="1"/>
        <end position="143"/>
    </location>
</feature>
<feature type="compositionally biased region" description="Low complexity" evidence="3">
    <location>
        <begin position="101"/>
        <end position="115"/>
    </location>
</feature>
<dbReference type="InterPro" id="IPR006614">
    <property type="entry name" value="Peroxin/Ferlin"/>
</dbReference>
<dbReference type="PROSITE" id="PS51375">
    <property type="entry name" value="PPR"/>
    <property type="match status" value="1"/>
</dbReference>
<dbReference type="GeneID" id="85337478"/>
<dbReference type="RefSeq" id="XP_060315703.1">
    <property type="nucleotide sequence ID" value="XM_060453931.1"/>
</dbReference>
<feature type="region of interest" description="Disordered" evidence="3">
    <location>
        <begin position="1181"/>
        <end position="1242"/>
    </location>
</feature>
<organism evidence="5 6">
    <name type="scientific">Colletotrichum costaricense</name>
    <dbReference type="NCBI Taxonomy" id="1209916"/>
    <lineage>
        <taxon>Eukaryota</taxon>
        <taxon>Fungi</taxon>
        <taxon>Dikarya</taxon>
        <taxon>Ascomycota</taxon>
        <taxon>Pezizomycotina</taxon>
        <taxon>Sordariomycetes</taxon>
        <taxon>Hypocreomycetidae</taxon>
        <taxon>Glomerellales</taxon>
        <taxon>Glomerellaceae</taxon>
        <taxon>Colletotrichum</taxon>
        <taxon>Colletotrichum acutatum species complex</taxon>
    </lineage>
</organism>
<feature type="compositionally biased region" description="Polar residues" evidence="3">
    <location>
        <begin position="1223"/>
        <end position="1242"/>
    </location>
</feature>
<feature type="region of interest" description="Disordered" evidence="3">
    <location>
        <begin position="440"/>
        <end position="503"/>
    </location>
</feature>
<keyword evidence="6" id="KW-1185">Reference proteome</keyword>
<evidence type="ECO:0000256" key="2">
    <source>
        <dbReference type="SAM" id="Coils"/>
    </source>
</evidence>
<comment type="caution">
    <text evidence="5">The sequence shown here is derived from an EMBL/GenBank/DDBJ whole genome shotgun (WGS) entry which is preliminary data.</text>
</comment>
<feature type="repeat" description="PPR" evidence="1">
    <location>
        <begin position="822"/>
        <end position="856"/>
    </location>
</feature>
<dbReference type="GO" id="GO:0016020">
    <property type="term" value="C:membrane"/>
    <property type="evidence" value="ECO:0007669"/>
    <property type="project" value="InterPro"/>
</dbReference>
<keyword evidence="2" id="KW-0175">Coiled coil</keyword>
<evidence type="ECO:0000256" key="1">
    <source>
        <dbReference type="PROSITE-ProRule" id="PRU00708"/>
    </source>
</evidence>
<name>A0AAJ0E249_9PEZI</name>
<feature type="coiled-coil region" evidence="2">
    <location>
        <begin position="332"/>
        <end position="414"/>
    </location>
</feature>
<dbReference type="EMBL" id="MOOE01000005">
    <property type="protein sequence ID" value="KAK1530651.1"/>
    <property type="molecule type" value="Genomic_DNA"/>
</dbReference>
<accession>A0AAJ0E249</accession>
<dbReference type="InterPro" id="IPR011990">
    <property type="entry name" value="TPR-like_helical_dom_sf"/>
</dbReference>
<dbReference type="InterPro" id="IPR002885">
    <property type="entry name" value="PPR_rpt"/>
</dbReference>
<protein>
    <submittedName>
        <fullName evidence="5">Meiotically up-regulated 65 protein</fullName>
    </submittedName>
</protein>
<gene>
    <name evidence="5" type="ORF">CCOS01_05754</name>
</gene>